<evidence type="ECO:0000313" key="4">
    <source>
        <dbReference type="Proteomes" id="UP000325440"/>
    </source>
</evidence>
<dbReference type="PROSITE" id="PS50056">
    <property type="entry name" value="TYR_PHOSPHATASE_2"/>
    <property type="match status" value="1"/>
</dbReference>
<feature type="region of interest" description="Disordered" evidence="1">
    <location>
        <begin position="198"/>
        <end position="217"/>
    </location>
</feature>
<dbReference type="InterPro" id="IPR000387">
    <property type="entry name" value="Tyr_Pase_dom"/>
</dbReference>
<dbReference type="Pfam" id="PF26634">
    <property type="entry name" value="DUF8207"/>
    <property type="match status" value="1"/>
</dbReference>
<accession>A0A5E4MEH7</accession>
<dbReference type="SUPFAM" id="SSF52799">
    <property type="entry name" value="(Phosphotyrosine protein) phosphatases II"/>
    <property type="match status" value="1"/>
</dbReference>
<reference evidence="3 4" key="1">
    <citation type="submission" date="2019-08" db="EMBL/GenBank/DDBJ databases">
        <authorList>
            <person name="Alioto T."/>
            <person name="Alioto T."/>
            <person name="Gomez Garrido J."/>
        </authorList>
    </citation>
    <scope>NUCLEOTIDE SEQUENCE [LARGE SCALE GENOMIC DNA]</scope>
</reference>
<dbReference type="InterPro" id="IPR058520">
    <property type="entry name" value="DUF8207"/>
</dbReference>
<feature type="non-terminal residue" evidence="3">
    <location>
        <position position="733"/>
    </location>
</feature>
<sequence>MEFNKPECLKLTGNVAENFRLFKEDVQVFFEATETTTKPMKVQVARLLNLIGTDGVKIYKTFNVQPSEETVEIILGKLEEYCTPKRNEIMVHYTFFTRKQIHNETFDNFYTDLRYLSKTCNFGELKEKMLKIQIVLGLYNKNLQSKLLKEDLTLTNMVNHCLTFEKSEMNRKLVEKEQENNVESIEQMQRNKFEIAEKGNQRSMSKERTIDNSRQDQKMMDSKTLKIPVRWLDFTPYSTILCNRFLAFKTPLNTKYEIPVFLNSLADHEIPPTRREVKSFLDICWDFVNRNHNLHIGVHCTHGINQTGFLIVAWLIEVLHYNVNHALQEFATARYSCLVVENNPEIAFPSQNPSNEELDDITKPAKLTPSPPPFMVQGMLDFVVLRNDFLKLLEQTTPLTGPNGELAISEKDKAELFETHLSNIFTPHSNVNPESAHFDNIARFLEKKEPTEIEINKTINLEKKLRKIYRNEAEKKLNDEIEKQKAFEPITKELKNVEEAIKKTDDDIKSFLVPIDLETEIKNSIIKNKIGVIAAHYLHKLSDNEFGIFHNHETNMHMIGKNEIHIKDNDIILNEQTYKGTQGLWRLLTYNKNIDKLSYSDDYIKNYEKILIETGSLYHNNNTNPKNVKLMKMKNLHEGSGLINYTENPIQYTYIDNLNELLNNLYFIAAEEGAGAASALAGGISSIANTIIETKHKIAVEKEQERQNKEMEKIVNNVKTLQVVCGIKKKKRY</sequence>
<dbReference type="Proteomes" id="UP000325440">
    <property type="component" value="Unassembled WGS sequence"/>
</dbReference>
<feature type="domain" description="Tyrosine specific protein phosphatases" evidence="2">
    <location>
        <begin position="278"/>
        <end position="334"/>
    </location>
</feature>
<dbReference type="InterPro" id="IPR000340">
    <property type="entry name" value="Dual-sp_phosphatase_cat-dom"/>
</dbReference>
<dbReference type="PANTHER" id="PTHR33198">
    <property type="entry name" value="ANK_REP_REGION DOMAIN-CONTAINING PROTEIN-RELATED"/>
    <property type="match status" value="1"/>
</dbReference>
<evidence type="ECO:0000256" key="1">
    <source>
        <dbReference type="SAM" id="MobiDB-lite"/>
    </source>
</evidence>
<dbReference type="EMBL" id="CABPRJ010000499">
    <property type="protein sequence ID" value="VVC29807.1"/>
    <property type="molecule type" value="Genomic_DNA"/>
</dbReference>
<name>A0A5E4MEH7_9HEMI</name>
<evidence type="ECO:0000259" key="2">
    <source>
        <dbReference type="PROSITE" id="PS50056"/>
    </source>
</evidence>
<keyword evidence="4" id="KW-1185">Reference proteome</keyword>
<evidence type="ECO:0000313" key="3">
    <source>
        <dbReference type="EMBL" id="VVC29807.1"/>
    </source>
</evidence>
<proteinExistence type="predicted"/>
<protein>
    <submittedName>
        <fullName evidence="3">Protein-tyrosine phosphatase-like,Dual specificity phosphatase, catalytic domain,Tyrosine</fullName>
    </submittedName>
</protein>
<dbReference type="AlphaFoldDB" id="A0A5E4MEH7"/>
<dbReference type="Gene3D" id="3.90.190.10">
    <property type="entry name" value="Protein tyrosine phosphatase superfamily"/>
    <property type="match status" value="1"/>
</dbReference>
<dbReference type="OrthoDB" id="6628884at2759"/>
<organism evidence="3 4">
    <name type="scientific">Cinara cedri</name>
    <dbReference type="NCBI Taxonomy" id="506608"/>
    <lineage>
        <taxon>Eukaryota</taxon>
        <taxon>Metazoa</taxon>
        <taxon>Ecdysozoa</taxon>
        <taxon>Arthropoda</taxon>
        <taxon>Hexapoda</taxon>
        <taxon>Insecta</taxon>
        <taxon>Pterygota</taxon>
        <taxon>Neoptera</taxon>
        <taxon>Paraneoptera</taxon>
        <taxon>Hemiptera</taxon>
        <taxon>Sternorrhyncha</taxon>
        <taxon>Aphidomorpha</taxon>
        <taxon>Aphidoidea</taxon>
        <taxon>Aphididae</taxon>
        <taxon>Lachninae</taxon>
        <taxon>Cinara</taxon>
    </lineage>
</organism>
<gene>
    <name evidence="3" type="ORF">CINCED_3A014973</name>
</gene>
<dbReference type="Pfam" id="PF00782">
    <property type="entry name" value="DSPc"/>
    <property type="match status" value="1"/>
</dbReference>
<dbReference type="InterPro" id="IPR029021">
    <property type="entry name" value="Prot-tyrosine_phosphatase-like"/>
</dbReference>